<dbReference type="EMBL" id="PPXF01000054">
    <property type="protein sequence ID" value="POH62248.1"/>
    <property type="molecule type" value="Genomic_DNA"/>
</dbReference>
<gene>
    <name evidence="1" type="ORF">C3B59_11585</name>
</gene>
<dbReference type="Gene3D" id="2.120.10.10">
    <property type="match status" value="1"/>
</dbReference>
<dbReference type="PANTHER" id="PTHR38792">
    <property type="entry name" value="BNR/ASP-BOX REPEAT DOMAIN PROTEIN (AFU_ORTHOLOGUE AFUA_7G06430)-RELATED"/>
    <property type="match status" value="1"/>
</dbReference>
<proteinExistence type="predicted"/>
<comment type="caution">
    <text evidence="1">The sequence shown here is derived from an EMBL/GenBank/DDBJ whole genome shotgun (WGS) entry which is preliminary data.</text>
</comment>
<reference evidence="1 2" key="1">
    <citation type="submission" date="2018-01" db="EMBL/GenBank/DDBJ databases">
        <title>Cryobacterium sp. nov., from glaciers in China.</title>
        <authorList>
            <person name="Liu Q."/>
            <person name="Xin Y.-H."/>
        </authorList>
    </citation>
    <scope>NUCLEOTIDE SEQUENCE [LARGE SCALE GENOMIC DNA]</scope>
    <source>
        <strain evidence="1 2">TMB1-8</strain>
    </source>
</reference>
<dbReference type="PANTHER" id="PTHR38792:SF3">
    <property type="entry name" value="BNR_ASP-BOX REPEAT DOMAIN PROTEIN (AFU_ORTHOLOGUE AFUA_7G06430)-RELATED"/>
    <property type="match status" value="1"/>
</dbReference>
<organism evidence="1 2">
    <name type="scientific">Cryobacterium zongtaii</name>
    <dbReference type="NCBI Taxonomy" id="1259217"/>
    <lineage>
        <taxon>Bacteria</taxon>
        <taxon>Bacillati</taxon>
        <taxon>Actinomycetota</taxon>
        <taxon>Actinomycetes</taxon>
        <taxon>Micrococcales</taxon>
        <taxon>Microbacteriaceae</taxon>
        <taxon>Cryobacterium</taxon>
    </lineage>
</organism>
<sequence length="381" mass="40921">MNSVYPLPLSTSAPELCIVRPGRADETGANYTRLLVTDPSGPNDGAIFLSAEVYVDETTDGRAFPVWRSDDDGRSWTLVAQVVDTFLGIGNRYQPSLFELPVEFGGYPRGSLLLAGNAIPEDMSETHIVIYASVDRGETWSFVSQVDAGGPAIYDSYPHATTTAVWEPDLYMADGQLVCVYADEREKDRGMLQVLVHRTTKDLQHWAEPVIDFGVSDGYQRPGMFVATGELPDGSFRAVFEVVGPTIVPVYIASSTDGLSWGTPDDLGQLLVSTTGTTLSGSPNVAWRVGADGQVNLLVTGRLSIEADGTESNLALFNSSGGGGEWQTLRLPVSASRHLDLENSGYSQSVTWTNEGALIQATSILNALGSHDIVVARVPIT</sequence>
<evidence type="ECO:0000313" key="1">
    <source>
        <dbReference type="EMBL" id="POH62248.1"/>
    </source>
</evidence>
<accession>A0A2S3Z9J6</accession>
<dbReference type="AlphaFoldDB" id="A0A2S3Z9J6"/>
<dbReference type="Proteomes" id="UP000237104">
    <property type="component" value="Unassembled WGS sequence"/>
</dbReference>
<dbReference type="CDD" id="cd15482">
    <property type="entry name" value="Sialidase_non-viral"/>
    <property type="match status" value="1"/>
</dbReference>
<name>A0A2S3Z9J6_9MICO</name>
<dbReference type="SUPFAM" id="SSF50939">
    <property type="entry name" value="Sialidases"/>
    <property type="match status" value="1"/>
</dbReference>
<dbReference type="OrthoDB" id="9807519at2"/>
<protein>
    <submittedName>
        <fullName evidence="1">Exo-alpha-sialidase</fullName>
    </submittedName>
</protein>
<evidence type="ECO:0000313" key="2">
    <source>
        <dbReference type="Proteomes" id="UP000237104"/>
    </source>
</evidence>
<dbReference type="RefSeq" id="WP_133163843.1">
    <property type="nucleotide sequence ID" value="NZ_PPXF01000054.1"/>
</dbReference>
<dbReference type="InterPro" id="IPR036278">
    <property type="entry name" value="Sialidase_sf"/>
</dbReference>